<feature type="region of interest" description="Disordered" evidence="1">
    <location>
        <begin position="53"/>
        <end position="78"/>
    </location>
</feature>
<feature type="compositionally biased region" description="Low complexity" evidence="1">
    <location>
        <begin position="65"/>
        <end position="78"/>
    </location>
</feature>
<dbReference type="Proteomes" id="UP000198906">
    <property type="component" value="Unassembled WGS sequence"/>
</dbReference>
<evidence type="ECO:0000313" key="2">
    <source>
        <dbReference type="EMBL" id="SCL18422.1"/>
    </source>
</evidence>
<dbReference type="EMBL" id="FMHU01000001">
    <property type="protein sequence ID" value="SCL18422.1"/>
    <property type="molecule type" value="Genomic_DNA"/>
</dbReference>
<sequence length="78" mass="8017">MIGSLAYLAFPGCDREKDLDPVTGSETGPYEAWQVVGPARRIAGCPAVTVASPPGVPATRRPGRVSRVGGAGRAVSRP</sequence>
<dbReference type="AlphaFoldDB" id="A0A1C6RMP3"/>
<name>A0A1C6RMP3_9ACTN</name>
<reference evidence="3" key="1">
    <citation type="submission" date="2016-06" db="EMBL/GenBank/DDBJ databases">
        <authorList>
            <person name="Varghese N."/>
        </authorList>
    </citation>
    <scope>NUCLEOTIDE SEQUENCE [LARGE SCALE GENOMIC DNA]</scope>
    <source>
        <strain evidence="3">DSM 46123</strain>
    </source>
</reference>
<gene>
    <name evidence="2" type="ORF">GA0074694_2348</name>
</gene>
<proteinExistence type="predicted"/>
<accession>A0A1C6RMP3</accession>
<keyword evidence="3" id="KW-1185">Reference proteome</keyword>
<evidence type="ECO:0000313" key="3">
    <source>
        <dbReference type="Proteomes" id="UP000198906"/>
    </source>
</evidence>
<organism evidence="2 3">
    <name type="scientific">Micromonospora inyonensis</name>
    <dbReference type="NCBI Taxonomy" id="47866"/>
    <lineage>
        <taxon>Bacteria</taxon>
        <taxon>Bacillati</taxon>
        <taxon>Actinomycetota</taxon>
        <taxon>Actinomycetes</taxon>
        <taxon>Micromonosporales</taxon>
        <taxon>Micromonosporaceae</taxon>
        <taxon>Micromonospora</taxon>
    </lineage>
</organism>
<protein>
    <submittedName>
        <fullName evidence="2">Uncharacterized protein</fullName>
    </submittedName>
</protein>
<evidence type="ECO:0000256" key="1">
    <source>
        <dbReference type="SAM" id="MobiDB-lite"/>
    </source>
</evidence>